<feature type="compositionally biased region" description="Pro residues" evidence="1">
    <location>
        <begin position="100"/>
        <end position="130"/>
    </location>
</feature>
<dbReference type="AlphaFoldDB" id="A0A150GTZ8"/>
<protein>
    <submittedName>
        <fullName evidence="2">Uncharacterized protein</fullName>
    </submittedName>
</protein>
<organism evidence="2 3">
    <name type="scientific">Gonium pectorale</name>
    <name type="common">Green alga</name>
    <dbReference type="NCBI Taxonomy" id="33097"/>
    <lineage>
        <taxon>Eukaryota</taxon>
        <taxon>Viridiplantae</taxon>
        <taxon>Chlorophyta</taxon>
        <taxon>core chlorophytes</taxon>
        <taxon>Chlorophyceae</taxon>
        <taxon>CS clade</taxon>
        <taxon>Chlamydomonadales</taxon>
        <taxon>Volvocaceae</taxon>
        <taxon>Gonium</taxon>
    </lineage>
</organism>
<dbReference type="EMBL" id="LSYV01000008">
    <property type="protein sequence ID" value="KXZ53309.1"/>
    <property type="molecule type" value="Genomic_DNA"/>
</dbReference>
<dbReference type="Proteomes" id="UP000075714">
    <property type="component" value="Unassembled WGS sequence"/>
</dbReference>
<name>A0A150GTZ8_GONPE</name>
<proteinExistence type="predicted"/>
<comment type="caution">
    <text evidence="2">The sequence shown here is derived from an EMBL/GenBank/DDBJ whole genome shotgun (WGS) entry which is preliminary data.</text>
</comment>
<feature type="region of interest" description="Disordered" evidence="1">
    <location>
        <begin position="399"/>
        <end position="425"/>
    </location>
</feature>
<evidence type="ECO:0000313" key="3">
    <source>
        <dbReference type="Proteomes" id="UP000075714"/>
    </source>
</evidence>
<evidence type="ECO:0000313" key="2">
    <source>
        <dbReference type="EMBL" id="KXZ53309.1"/>
    </source>
</evidence>
<sequence length="425" mass="46887">MEQLLKLLQSARRLPLDLCRDASALLLHLVARSHANQRHLAGLEGALYKLYGGHLQDIGDASAQRDLLEALFLSARKAGEAGPQLLRSCLTAGARQPPAIASPPQRPGPAGPPPLSPVPPLVPPPTPPAVGAPAAGAEMPLGFLPRPDEVAMAEAADILAETLWEWVWEDERRQWGHRRQELRRWEVELGKMTPREQQPQLQEKEWEEELQRRADQLLRWKERLGRWRQRRAAAPELEQWVLELERGDKVLQALRAPQLQPELRGPGQEQGRERPQAQQLMRGDHGDRGGSYRQVWETQRRIREALRKAMARINSAPSGEYPRVSSYPVTALEVSTPGLKDRRKLALDDPWVDVCLRGVSGGGGSYLTFHVSSEPPAAAAGQVVLGGGEAVAMAVAAAREDEVHGPEEPEPEQGDVSVLTLPFGA</sequence>
<feature type="region of interest" description="Disordered" evidence="1">
    <location>
        <begin position="258"/>
        <end position="292"/>
    </location>
</feature>
<keyword evidence="3" id="KW-1185">Reference proteome</keyword>
<feature type="region of interest" description="Disordered" evidence="1">
    <location>
        <begin position="96"/>
        <end position="133"/>
    </location>
</feature>
<accession>A0A150GTZ8</accession>
<evidence type="ECO:0000256" key="1">
    <source>
        <dbReference type="SAM" id="MobiDB-lite"/>
    </source>
</evidence>
<reference evidence="3" key="1">
    <citation type="journal article" date="2016" name="Nat. Commun.">
        <title>The Gonium pectorale genome demonstrates co-option of cell cycle regulation during the evolution of multicellularity.</title>
        <authorList>
            <person name="Hanschen E.R."/>
            <person name="Marriage T.N."/>
            <person name="Ferris P.J."/>
            <person name="Hamaji T."/>
            <person name="Toyoda A."/>
            <person name="Fujiyama A."/>
            <person name="Neme R."/>
            <person name="Noguchi H."/>
            <person name="Minakuchi Y."/>
            <person name="Suzuki M."/>
            <person name="Kawai-Toyooka H."/>
            <person name="Smith D.R."/>
            <person name="Sparks H."/>
            <person name="Anderson J."/>
            <person name="Bakaric R."/>
            <person name="Luria V."/>
            <person name="Karger A."/>
            <person name="Kirschner M.W."/>
            <person name="Durand P.M."/>
            <person name="Michod R.E."/>
            <person name="Nozaki H."/>
            <person name="Olson B.J."/>
        </authorList>
    </citation>
    <scope>NUCLEOTIDE SEQUENCE [LARGE SCALE GENOMIC DNA]</scope>
    <source>
        <strain evidence="3">NIES-2863</strain>
    </source>
</reference>
<gene>
    <name evidence="2" type="ORF">GPECTOR_7g1203</name>
</gene>